<dbReference type="OrthoDB" id="8922241at2759"/>
<reference evidence="2" key="7">
    <citation type="journal article" date="2005" name="Science">
        <title>The Transcriptional Landscape of the Mammalian Genome.</title>
        <authorList>
            <consortium name="The FANTOM Consortium"/>
            <consortium name="Riken Genome Exploration Research Group and Genome Science Group (Genome Network Project Core Group)"/>
        </authorList>
    </citation>
    <scope>NUCLEOTIDE SEQUENCE</scope>
    <source>
        <strain evidence="2">NOD</strain>
    </source>
</reference>
<reference evidence="2" key="3">
    <citation type="journal article" date="2000" name="Genome Res.">
        <title>RIKEN integrated sequence analysis (RISA) system--384-format sequencing pipeline with 384 multicapillary sequencer.</title>
        <authorList>
            <person name="Shibata K."/>
            <person name="Itoh M."/>
            <person name="Aizawa K."/>
            <person name="Nagaoka S."/>
            <person name="Sasaki N."/>
            <person name="Carninci P."/>
            <person name="Konno H."/>
            <person name="Akiyama J."/>
            <person name="Nishi K."/>
            <person name="Kitsunai T."/>
            <person name="Tashiro H."/>
            <person name="Itoh M."/>
            <person name="Sumi N."/>
            <person name="Ishii Y."/>
            <person name="Nakamura S."/>
            <person name="Hazama M."/>
            <person name="Nishine T."/>
            <person name="Harada A."/>
            <person name="Yamamoto R."/>
            <person name="Matsumoto H."/>
            <person name="Sakaguchi S."/>
            <person name="Ikegami T."/>
            <person name="Kashiwagi K."/>
            <person name="Fujiwake S."/>
            <person name="Inoue K."/>
            <person name="Togawa Y."/>
            <person name="Izawa M."/>
            <person name="Ohara E."/>
            <person name="Watahiki M."/>
            <person name="Yoneda Y."/>
            <person name="Ishikawa T."/>
            <person name="Ozawa K."/>
            <person name="Tanaka T."/>
            <person name="Matsuura S."/>
            <person name="Kawai J."/>
            <person name="Okazaki Y."/>
            <person name="Muramatsu M."/>
            <person name="Inoue Y."/>
            <person name="Kira A."/>
            <person name="Hayashizaki Y."/>
        </authorList>
    </citation>
    <scope>NUCLEOTIDE SEQUENCE</scope>
    <source>
        <strain evidence="2">NOD</strain>
    </source>
</reference>
<name>Q3U402_MOUSE</name>
<keyword evidence="1" id="KW-0812">Transmembrane</keyword>
<accession>Q3U402</accession>
<reference evidence="2" key="5">
    <citation type="journal article" date="2002" name="Nature">
        <title>Analysis of the mouse transcriptome based on functional annotation of 60,770 full-length cDNAs.</title>
        <authorList>
            <consortium name="The FANTOM Consortium and the RIKEN Genome Exploration Research Group Phase I and II Team"/>
        </authorList>
    </citation>
    <scope>NUCLEOTIDE SEQUENCE</scope>
    <source>
        <strain evidence="2">NOD</strain>
    </source>
</reference>
<evidence type="ECO:0000313" key="3">
    <source>
        <dbReference type="MGI" id="MGI:2679257"/>
    </source>
</evidence>
<dbReference type="MGI" id="MGI:2679257">
    <property type="gene designation" value="Zfp760"/>
</dbReference>
<organism evidence="2">
    <name type="scientific">Mus musculus</name>
    <name type="common">Mouse</name>
    <dbReference type="NCBI Taxonomy" id="10090"/>
    <lineage>
        <taxon>Eukaryota</taxon>
        <taxon>Metazoa</taxon>
        <taxon>Chordata</taxon>
        <taxon>Craniata</taxon>
        <taxon>Vertebrata</taxon>
        <taxon>Euteleostomi</taxon>
        <taxon>Mammalia</taxon>
        <taxon>Eutheria</taxon>
        <taxon>Euarchontoglires</taxon>
        <taxon>Glires</taxon>
        <taxon>Rodentia</taxon>
        <taxon>Myomorpha</taxon>
        <taxon>Muroidea</taxon>
        <taxon>Muridae</taxon>
        <taxon>Murinae</taxon>
        <taxon>Mus</taxon>
        <taxon>Mus</taxon>
    </lineage>
</organism>
<dbReference type="AlphaFoldDB" id="Q3U402"/>
<dbReference type="EMBL" id="AK154502">
    <property type="protein sequence ID" value="BAE32633.1"/>
    <property type="molecule type" value="mRNA"/>
</dbReference>
<reference evidence="2" key="4">
    <citation type="journal article" date="2001" name="Nature">
        <title>Functional annotation of a full-length mouse cDNA collection.</title>
        <authorList>
            <consortium name="The RIKEN Genome Exploration Research Group Phase II Team and the FANTOM Consortium"/>
        </authorList>
    </citation>
    <scope>NUCLEOTIDE SEQUENCE</scope>
    <source>
        <strain evidence="2">NOD</strain>
    </source>
</reference>
<reference evidence="2" key="2">
    <citation type="journal article" date="2000" name="Genome Res.">
        <title>Normalization and subtraction of cap-trapper-selected cDNAs to prepare full-length cDNA libraries for rapid discovery of new genes.</title>
        <authorList>
            <person name="Carninci P."/>
            <person name="Shibata Y."/>
            <person name="Hayatsu N."/>
            <person name="Sugahara Y."/>
            <person name="Shibata K."/>
            <person name="Itoh M."/>
            <person name="Konno H."/>
            <person name="Okazaki Y."/>
            <person name="Muramatsu M."/>
            <person name="Hayashizaki Y."/>
        </authorList>
    </citation>
    <scope>NUCLEOTIDE SEQUENCE</scope>
    <source>
        <strain evidence="2">NOD</strain>
    </source>
</reference>
<proteinExistence type="evidence at transcript level"/>
<reference evidence="2" key="1">
    <citation type="journal article" date="1999" name="Methods Enzymol.">
        <title>High-efficiency full-length cDNA cloning.</title>
        <authorList>
            <person name="Carninci P."/>
            <person name="Hayashizaki Y."/>
        </authorList>
    </citation>
    <scope>NUCLEOTIDE SEQUENCE</scope>
    <source>
        <strain evidence="2">NOD</strain>
    </source>
</reference>
<keyword evidence="1" id="KW-0472">Membrane</keyword>
<sequence length="118" mass="13699">MVSHKLVNFRVFSNSTKINVRFWYRLLSIFIIHRPPLHCLSMFELEYSSTVSFNVFCFPSADGVCVSDSGRIFKTLIFVIFLILVFLGHGHTNKYLVKLENSAWVSPTIMWLIFVDTC</sequence>
<feature type="transmembrane region" description="Helical" evidence="1">
    <location>
        <begin position="72"/>
        <end position="89"/>
    </location>
</feature>
<keyword evidence="1" id="KW-1133">Transmembrane helix</keyword>
<reference evidence="2" key="8">
    <citation type="journal article" date="2005" name="Science">
        <title>Antisense Transcription in the Mammalian Transcriptome.</title>
        <authorList>
            <consortium name="RIKEN Genome Exploration Research Group and Genome Science Group (Genome Network Project Core Group) and the FANTOM Consortium"/>
        </authorList>
    </citation>
    <scope>NUCLEOTIDE SEQUENCE</scope>
    <source>
        <strain evidence="2">NOD</strain>
    </source>
</reference>
<evidence type="ECO:0000256" key="1">
    <source>
        <dbReference type="SAM" id="Phobius"/>
    </source>
</evidence>
<dbReference type="AGR" id="MGI:2679257"/>
<evidence type="ECO:0000313" key="2">
    <source>
        <dbReference type="EMBL" id="BAE32633.1"/>
    </source>
</evidence>
<reference evidence="2" key="6">
    <citation type="submission" date="2004-03" db="EMBL/GenBank/DDBJ databases">
        <authorList>
            <person name="Arakawa T."/>
            <person name="Carninci P."/>
            <person name="Fukuda S."/>
            <person name="Hashizume W."/>
            <person name="Hayashida K."/>
            <person name="Hori F."/>
            <person name="Iida J."/>
            <person name="Imamura K."/>
            <person name="Imotani K."/>
            <person name="Itoh M."/>
            <person name="Kanagawa S."/>
            <person name="Kawai J."/>
            <person name="Kojima M."/>
            <person name="Konno H."/>
            <person name="Murata M."/>
            <person name="Nakamura M."/>
            <person name="Ninomiya N."/>
            <person name="Nishiyori H."/>
            <person name="Nomura K."/>
            <person name="Ohno M."/>
            <person name="Sakazume N."/>
            <person name="Sano H."/>
            <person name="Sasaki D."/>
            <person name="Shibata K."/>
            <person name="Shiraki T."/>
            <person name="Tagami M."/>
            <person name="Tagami Y."/>
            <person name="Waki K."/>
            <person name="Watahiki A."/>
            <person name="Muramatsu M."/>
            <person name="Hayashizaki Y."/>
        </authorList>
    </citation>
    <scope>NUCLEOTIDE SEQUENCE</scope>
    <source>
        <strain evidence="2">NOD</strain>
    </source>
</reference>
<gene>
    <name evidence="3" type="primary">Zfp760</name>
    <name evidence="3" type="synonym">BC029103</name>
</gene>
<protein>
    <submittedName>
        <fullName evidence="2">Uncharacterized protein</fullName>
    </submittedName>
</protein>